<protein>
    <submittedName>
        <fullName evidence="1">Uncharacterized protein</fullName>
    </submittedName>
</protein>
<sequence length="284" mass="30881">MKEISTKYGNFIPQHTDNELRRKEILPITYHASGAVKSLPLEKQALVTTPVGDIPAELITFHSNGGINRIFPLNGKLSGYWSQDDEAALAEPVTIETPIGSITARIISLSFYENEALRSVTLWPGDTVSVSTPVGFLEVRIGISFTPDGKVSSVEPAKPAHVETPAGVITAFDPDAVGVNGDENSLVFDKNGEVTRVTTTLTRLKAIHPDGAVSVFTPATRESLCSEAEEEIVPMTVFINGPEVAIRTKANQPPTRVPREKHVFFTEPYLPQLANSLEMMRCSV</sequence>
<gene>
    <name evidence="1" type="ORF">GM415_09375</name>
</gene>
<name>A0A6I6JJM3_9BACT</name>
<reference evidence="1 2" key="1">
    <citation type="submission" date="2019-11" db="EMBL/GenBank/DDBJ databases">
        <authorList>
            <person name="Zheng R.K."/>
            <person name="Sun C.M."/>
        </authorList>
    </citation>
    <scope>NUCLEOTIDE SEQUENCE [LARGE SCALE GENOMIC DNA]</scope>
    <source>
        <strain evidence="1 2">SRB007</strain>
    </source>
</reference>
<dbReference type="Proteomes" id="UP000428328">
    <property type="component" value="Chromosome"/>
</dbReference>
<dbReference type="RefSeq" id="WP_158947548.1">
    <property type="nucleotide sequence ID" value="NZ_CP046400.1"/>
</dbReference>
<dbReference type="EMBL" id="CP046400">
    <property type="protein sequence ID" value="QGY40327.1"/>
    <property type="molecule type" value="Genomic_DNA"/>
</dbReference>
<dbReference type="AlphaFoldDB" id="A0A6I6JJM3"/>
<organism evidence="1 2">
    <name type="scientific">Pseudodesulfovibrio cashew</name>
    <dbReference type="NCBI Taxonomy" id="2678688"/>
    <lineage>
        <taxon>Bacteria</taxon>
        <taxon>Pseudomonadati</taxon>
        <taxon>Thermodesulfobacteriota</taxon>
        <taxon>Desulfovibrionia</taxon>
        <taxon>Desulfovibrionales</taxon>
        <taxon>Desulfovibrionaceae</taxon>
    </lineage>
</organism>
<evidence type="ECO:0000313" key="2">
    <source>
        <dbReference type="Proteomes" id="UP000428328"/>
    </source>
</evidence>
<dbReference type="KEGG" id="psel:GM415_09375"/>
<evidence type="ECO:0000313" key="1">
    <source>
        <dbReference type="EMBL" id="QGY40327.1"/>
    </source>
</evidence>
<keyword evidence="2" id="KW-1185">Reference proteome</keyword>
<proteinExistence type="predicted"/>
<accession>A0A6I6JJM3</accession>